<reference evidence="7 8" key="1">
    <citation type="journal article" date="2018" name="PLoS Genet.">
        <title>Population sequencing reveals clonal diversity and ancestral inbreeding in the grapevine cultivar Chardonnay.</title>
        <authorList>
            <person name="Roach M.J."/>
            <person name="Johnson D.L."/>
            <person name="Bohlmann J."/>
            <person name="van Vuuren H.J."/>
            <person name="Jones S.J."/>
            <person name="Pretorius I.S."/>
            <person name="Schmidt S.A."/>
            <person name="Borneman A.R."/>
        </authorList>
    </citation>
    <scope>NUCLEOTIDE SEQUENCE [LARGE SCALE GENOMIC DNA]</scope>
    <source>
        <strain evidence="8">cv. Chardonnay</strain>
        <tissue evidence="7">Leaf</tissue>
    </source>
</reference>
<dbReference type="InterPro" id="IPR004841">
    <property type="entry name" value="AA-permease/SLC12A_dom"/>
</dbReference>
<evidence type="ECO:0000256" key="2">
    <source>
        <dbReference type="ARBA" id="ARBA00022692"/>
    </source>
</evidence>
<evidence type="ECO:0000313" key="7">
    <source>
        <dbReference type="EMBL" id="RVW39519.1"/>
    </source>
</evidence>
<feature type="transmembrane region" description="Helical" evidence="5">
    <location>
        <begin position="17"/>
        <end position="38"/>
    </location>
</feature>
<feature type="transmembrane region" description="Helical" evidence="5">
    <location>
        <begin position="104"/>
        <end position="125"/>
    </location>
</feature>
<evidence type="ECO:0000256" key="1">
    <source>
        <dbReference type="ARBA" id="ARBA00004141"/>
    </source>
</evidence>
<proteinExistence type="predicted"/>
<accession>A0A438DVK9</accession>
<keyword evidence="2 5" id="KW-0812">Transmembrane</keyword>
<evidence type="ECO:0000313" key="8">
    <source>
        <dbReference type="Proteomes" id="UP000288805"/>
    </source>
</evidence>
<organism evidence="7 8">
    <name type="scientific">Vitis vinifera</name>
    <name type="common">Grape</name>
    <dbReference type="NCBI Taxonomy" id="29760"/>
    <lineage>
        <taxon>Eukaryota</taxon>
        <taxon>Viridiplantae</taxon>
        <taxon>Streptophyta</taxon>
        <taxon>Embryophyta</taxon>
        <taxon>Tracheophyta</taxon>
        <taxon>Spermatophyta</taxon>
        <taxon>Magnoliopsida</taxon>
        <taxon>eudicotyledons</taxon>
        <taxon>Gunneridae</taxon>
        <taxon>Pentapetalae</taxon>
        <taxon>rosids</taxon>
        <taxon>Vitales</taxon>
        <taxon>Vitaceae</taxon>
        <taxon>Viteae</taxon>
        <taxon>Vitis</taxon>
    </lineage>
</organism>
<dbReference type="InterPro" id="IPR004842">
    <property type="entry name" value="SLC12A_fam"/>
</dbReference>
<dbReference type="AlphaFoldDB" id="A0A438DVK9"/>
<dbReference type="GO" id="GO:0015377">
    <property type="term" value="F:chloride:monoatomic cation symporter activity"/>
    <property type="evidence" value="ECO:0007669"/>
    <property type="project" value="InterPro"/>
</dbReference>
<evidence type="ECO:0000259" key="6">
    <source>
        <dbReference type="Pfam" id="PF00324"/>
    </source>
</evidence>
<dbReference type="GO" id="GO:0016020">
    <property type="term" value="C:membrane"/>
    <property type="evidence" value="ECO:0007669"/>
    <property type="project" value="UniProtKB-SubCell"/>
</dbReference>
<dbReference type="EMBL" id="QGNW01001481">
    <property type="protein sequence ID" value="RVW39519.1"/>
    <property type="molecule type" value="Genomic_DNA"/>
</dbReference>
<comment type="caution">
    <text evidence="7">The sequence shown here is derived from an EMBL/GenBank/DDBJ whole genome shotgun (WGS) entry which is preliminary data.</text>
</comment>
<sequence>MGGGPYYLIGRALGPEVGVSIGLCFFLGNAVAGSLYVLGAVETFLDALPGAGIFGEVVTKVNGTEAAVAVPSPNLHDLQVYGIVVTIILCFIVFGGVKMINRVAPAFLIPVLFSLFCIFVGAVLARKDHPADQVQLCMK</sequence>
<name>A0A438DVK9_VITVI</name>
<feature type="domain" description="Amino acid permease/ SLC12A" evidence="6">
    <location>
        <begin position="2"/>
        <end position="133"/>
    </location>
</feature>
<evidence type="ECO:0000256" key="4">
    <source>
        <dbReference type="ARBA" id="ARBA00023136"/>
    </source>
</evidence>
<comment type="subcellular location">
    <subcellularLocation>
        <location evidence="1">Membrane</location>
        <topology evidence="1">Multi-pass membrane protein</topology>
    </subcellularLocation>
</comment>
<keyword evidence="3 5" id="KW-1133">Transmembrane helix</keyword>
<evidence type="ECO:0000256" key="3">
    <source>
        <dbReference type="ARBA" id="ARBA00022989"/>
    </source>
</evidence>
<evidence type="ECO:0000256" key="5">
    <source>
        <dbReference type="SAM" id="Phobius"/>
    </source>
</evidence>
<feature type="transmembrane region" description="Helical" evidence="5">
    <location>
        <begin position="78"/>
        <end position="97"/>
    </location>
</feature>
<dbReference type="PANTHER" id="PTHR11827:SF100">
    <property type="entry name" value="CATION-CHLORIDE COTRANSPORTER 1"/>
    <property type="match status" value="1"/>
</dbReference>
<dbReference type="Pfam" id="PF00324">
    <property type="entry name" value="AA_permease"/>
    <property type="match status" value="1"/>
</dbReference>
<keyword evidence="4 5" id="KW-0472">Membrane</keyword>
<protein>
    <submittedName>
        <fullName evidence="7">Cation-chloride cotransporter 1</fullName>
    </submittedName>
</protein>
<dbReference type="Gene3D" id="1.20.1740.10">
    <property type="entry name" value="Amino acid/polyamine transporter I"/>
    <property type="match status" value="1"/>
</dbReference>
<dbReference type="PANTHER" id="PTHR11827">
    <property type="entry name" value="SOLUTE CARRIER FAMILY 12, CATION COTRANSPORTERS"/>
    <property type="match status" value="1"/>
</dbReference>
<dbReference type="Proteomes" id="UP000288805">
    <property type="component" value="Unassembled WGS sequence"/>
</dbReference>
<gene>
    <name evidence="7" type="primary">CCC1_2</name>
    <name evidence="7" type="ORF">CK203_085954</name>
</gene>